<dbReference type="EMBL" id="NMQE01000146">
    <property type="protein sequence ID" value="PMB25542.1"/>
    <property type="molecule type" value="Genomic_DNA"/>
</dbReference>
<keyword evidence="1" id="KW-0732">Signal</keyword>
<accession>A0A2N6LKY1</accession>
<comment type="caution">
    <text evidence="2">The sequence shown here is derived from an EMBL/GenBank/DDBJ whole genome shotgun (WGS) entry which is preliminary data.</text>
</comment>
<sequence length="226" mass="24766">MRGQLSIFCVGLGMSLLLVANPGWCETPSNSAQDLDLSPEVIKKSPVLQRWRREVPNVLKEIQNDPSFRTKVRLGYSGEQGGGIIFGVEDVFIGRSGLTVSAEYESAFNGKYESYGGNLYYYLRPLGSYVNFAPLVGYQNLRTNDYSTDGVNLGIKLLLVLSRGGAADISVTQSWVSPGSEEEVGLTTAAIGYAITRNLRLSTGFKQQTSRQYQDSSVGVVLEWMP</sequence>
<gene>
    <name evidence="2" type="ORF">CEN46_05475</name>
</gene>
<proteinExistence type="predicted"/>
<feature type="signal peptide" evidence="1">
    <location>
        <begin position="1"/>
        <end position="20"/>
    </location>
</feature>
<organism evidence="2 3">
    <name type="scientific">Fischerella thermalis CCMEE 5318</name>
    <dbReference type="NCBI Taxonomy" id="2019666"/>
    <lineage>
        <taxon>Bacteria</taxon>
        <taxon>Bacillati</taxon>
        <taxon>Cyanobacteriota</taxon>
        <taxon>Cyanophyceae</taxon>
        <taxon>Nostocales</taxon>
        <taxon>Hapalosiphonaceae</taxon>
        <taxon>Fischerella</taxon>
    </lineage>
</organism>
<reference evidence="2 3" key="1">
    <citation type="submission" date="2017-07" db="EMBL/GenBank/DDBJ databases">
        <title>Genomes of Fischerella (Mastigocladus) sp. strains.</title>
        <authorList>
            <person name="Miller S.R."/>
        </authorList>
    </citation>
    <scope>NUCLEOTIDE SEQUENCE [LARGE SCALE GENOMIC DNA]</scope>
    <source>
        <strain evidence="2 3">CCMEE 5318</strain>
    </source>
</reference>
<evidence type="ECO:0000256" key="1">
    <source>
        <dbReference type="SAM" id="SignalP"/>
    </source>
</evidence>
<dbReference type="Proteomes" id="UP000235081">
    <property type="component" value="Unassembled WGS sequence"/>
</dbReference>
<dbReference type="AlphaFoldDB" id="A0A2N6LKY1"/>
<feature type="chain" id="PRO_5014821135" evidence="1">
    <location>
        <begin position="21"/>
        <end position="226"/>
    </location>
</feature>
<evidence type="ECO:0000313" key="3">
    <source>
        <dbReference type="Proteomes" id="UP000235081"/>
    </source>
</evidence>
<evidence type="ECO:0000313" key="2">
    <source>
        <dbReference type="EMBL" id="PMB25542.1"/>
    </source>
</evidence>
<protein>
    <submittedName>
        <fullName evidence="2">Uncharacterized protein</fullName>
    </submittedName>
</protein>
<dbReference type="RefSeq" id="WP_102180762.1">
    <property type="nucleotide sequence ID" value="NZ_NMQE01000146.1"/>
</dbReference>
<name>A0A2N6LKY1_9CYAN</name>